<dbReference type="STRING" id="604330.SAMN04489857_0526"/>
<keyword evidence="1" id="KW-0812">Transmembrane</keyword>
<evidence type="ECO:0000256" key="1">
    <source>
        <dbReference type="SAM" id="Phobius"/>
    </source>
</evidence>
<gene>
    <name evidence="2" type="ORF">SAMN04487824_101113</name>
</gene>
<organism evidence="2 3">
    <name type="scientific">Parafannyhessea umbonata</name>
    <dbReference type="NCBI Taxonomy" id="604330"/>
    <lineage>
        <taxon>Bacteria</taxon>
        <taxon>Bacillati</taxon>
        <taxon>Actinomycetota</taxon>
        <taxon>Coriobacteriia</taxon>
        <taxon>Coriobacteriales</taxon>
        <taxon>Atopobiaceae</taxon>
        <taxon>Parafannyhessea</taxon>
    </lineage>
</organism>
<dbReference type="InterPro" id="IPR021683">
    <property type="entry name" value="DUF3267"/>
</dbReference>
<keyword evidence="1" id="KW-1133">Transmembrane helix</keyword>
<keyword evidence="3" id="KW-1185">Reference proteome</keyword>
<sequence>MRVIGSVNVLEDAGLQRSMVRASWAIMGAGVGAAFALWIASLASGWHVLEPVGPGWLLGLVAASVVALPVHELVHAAAFVLLGSGGVRVSFGFKDFMLYTSADGAVLPRGRFMAVLLAPSVVVTALFVLAGCVWHAPLFALLGAAFHLAGCTGDLDMVRIIALTPAATFVRDSPAGVDLLEEE</sequence>
<reference evidence="3" key="1">
    <citation type="submission" date="2016-10" db="EMBL/GenBank/DDBJ databases">
        <authorList>
            <person name="Varghese N."/>
            <person name="Submissions S."/>
        </authorList>
    </citation>
    <scope>NUCLEOTIDE SEQUENCE [LARGE SCALE GENOMIC DNA]</scope>
    <source>
        <strain evidence="3">DSM 22619</strain>
    </source>
</reference>
<protein>
    <submittedName>
        <fullName evidence="2">Putative zincin peptidase</fullName>
    </submittedName>
</protein>
<evidence type="ECO:0000313" key="2">
    <source>
        <dbReference type="EMBL" id="SDB97064.1"/>
    </source>
</evidence>
<keyword evidence="1" id="KW-0472">Membrane</keyword>
<name>A0A1G6HSA7_9ACTN</name>
<dbReference type="Pfam" id="PF11667">
    <property type="entry name" value="DUF3267"/>
    <property type="match status" value="1"/>
</dbReference>
<proteinExistence type="predicted"/>
<dbReference type="Proteomes" id="UP000198528">
    <property type="component" value="Unassembled WGS sequence"/>
</dbReference>
<dbReference type="EMBL" id="FMZL01000001">
    <property type="protein sequence ID" value="SDB97064.1"/>
    <property type="molecule type" value="Genomic_DNA"/>
</dbReference>
<feature type="transmembrane region" description="Helical" evidence="1">
    <location>
        <begin position="112"/>
        <end position="136"/>
    </location>
</feature>
<dbReference type="RefSeq" id="WP_090844311.1">
    <property type="nucleotide sequence ID" value="NZ_FMZL01000001.1"/>
</dbReference>
<evidence type="ECO:0000313" key="3">
    <source>
        <dbReference type="Proteomes" id="UP000198528"/>
    </source>
</evidence>
<feature type="transmembrane region" description="Helical" evidence="1">
    <location>
        <begin position="24"/>
        <end position="49"/>
    </location>
</feature>
<accession>A0A1G6HSA7</accession>
<dbReference type="AlphaFoldDB" id="A0A1G6HSA7"/>
<feature type="transmembrane region" description="Helical" evidence="1">
    <location>
        <begin position="73"/>
        <end position="91"/>
    </location>
</feature>